<dbReference type="AlphaFoldDB" id="A0A9P4JPK3"/>
<dbReference type="Proteomes" id="UP000799536">
    <property type="component" value="Unassembled WGS sequence"/>
</dbReference>
<name>A0A9P4JPK3_9PLEO</name>
<keyword evidence="1" id="KW-0175">Coiled coil</keyword>
<dbReference type="Pfam" id="PF20237">
    <property type="entry name" value="DUF6594"/>
    <property type="match status" value="1"/>
</dbReference>
<proteinExistence type="predicted"/>
<comment type="caution">
    <text evidence="4">The sequence shown here is derived from an EMBL/GenBank/DDBJ whole genome shotgun (WGS) entry which is preliminary data.</text>
</comment>
<keyword evidence="2" id="KW-0812">Transmembrane</keyword>
<feature type="transmembrane region" description="Helical" evidence="2">
    <location>
        <begin position="278"/>
        <end position="298"/>
    </location>
</feature>
<feature type="domain" description="DUF6594" evidence="3">
    <location>
        <begin position="38"/>
        <end position="315"/>
    </location>
</feature>
<dbReference type="PANTHER" id="PTHR34502">
    <property type="entry name" value="DUF6594 DOMAIN-CONTAINING PROTEIN-RELATED"/>
    <property type="match status" value="1"/>
</dbReference>
<dbReference type="OrthoDB" id="5342093at2759"/>
<keyword evidence="5" id="KW-1185">Reference proteome</keyword>
<evidence type="ECO:0000313" key="5">
    <source>
        <dbReference type="Proteomes" id="UP000799536"/>
    </source>
</evidence>
<feature type="coiled-coil region" evidence="1">
    <location>
        <begin position="125"/>
        <end position="152"/>
    </location>
</feature>
<evidence type="ECO:0000313" key="4">
    <source>
        <dbReference type="EMBL" id="KAF2202875.1"/>
    </source>
</evidence>
<protein>
    <recommendedName>
        <fullName evidence="3">DUF6594 domain-containing protein</fullName>
    </recommendedName>
</protein>
<evidence type="ECO:0000256" key="2">
    <source>
        <dbReference type="SAM" id="Phobius"/>
    </source>
</evidence>
<evidence type="ECO:0000256" key="1">
    <source>
        <dbReference type="SAM" id="Coils"/>
    </source>
</evidence>
<dbReference type="InterPro" id="IPR046529">
    <property type="entry name" value="DUF6594"/>
</dbReference>
<sequence>MSHTSRTSMLGSSPDLPLLDQPMSASGTYHANHLKGIPLFAYLMGMAPRTAHIRRFSVASMRVLLFLQHEINELEIELTLAEKKASTSGVTTIYSSLSDFRCLKNCPSLDADESQVSESTSGRPVKTQYEIFKALKERLKEYEEAILRFRTLAAFDRNEYQIRQIQRWLSEPGFCDQQFSGVDSEIWGSVEEPNNYLPDLIPVCPAPSGGPFAEWFKGWFIRWLHRKIFRRVKREDGDSLVTYSEKIVDTVVSLLAFTITASLVYIGIFLLEKGGSRSSQILVVVLFTTAAAICTAVFANEKLFVVVAAVASVFVALLANNGRTNRI</sequence>
<organism evidence="4 5">
    <name type="scientific">Delitschia confertaspora ATCC 74209</name>
    <dbReference type="NCBI Taxonomy" id="1513339"/>
    <lineage>
        <taxon>Eukaryota</taxon>
        <taxon>Fungi</taxon>
        <taxon>Dikarya</taxon>
        <taxon>Ascomycota</taxon>
        <taxon>Pezizomycotina</taxon>
        <taxon>Dothideomycetes</taxon>
        <taxon>Pleosporomycetidae</taxon>
        <taxon>Pleosporales</taxon>
        <taxon>Delitschiaceae</taxon>
        <taxon>Delitschia</taxon>
    </lineage>
</organism>
<reference evidence="4" key="1">
    <citation type="journal article" date="2020" name="Stud. Mycol.">
        <title>101 Dothideomycetes genomes: a test case for predicting lifestyles and emergence of pathogens.</title>
        <authorList>
            <person name="Haridas S."/>
            <person name="Albert R."/>
            <person name="Binder M."/>
            <person name="Bloem J."/>
            <person name="Labutti K."/>
            <person name="Salamov A."/>
            <person name="Andreopoulos B."/>
            <person name="Baker S."/>
            <person name="Barry K."/>
            <person name="Bills G."/>
            <person name="Bluhm B."/>
            <person name="Cannon C."/>
            <person name="Castanera R."/>
            <person name="Culley D."/>
            <person name="Daum C."/>
            <person name="Ezra D."/>
            <person name="Gonzalez J."/>
            <person name="Henrissat B."/>
            <person name="Kuo A."/>
            <person name="Liang C."/>
            <person name="Lipzen A."/>
            <person name="Lutzoni F."/>
            <person name="Magnuson J."/>
            <person name="Mondo S."/>
            <person name="Nolan M."/>
            <person name="Ohm R."/>
            <person name="Pangilinan J."/>
            <person name="Park H.-J."/>
            <person name="Ramirez L."/>
            <person name="Alfaro M."/>
            <person name="Sun H."/>
            <person name="Tritt A."/>
            <person name="Yoshinaga Y."/>
            <person name="Zwiers L.-H."/>
            <person name="Turgeon B."/>
            <person name="Goodwin S."/>
            <person name="Spatafora J."/>
            <person name="Crous P."/>
            <person name="Grigoriev I."/>
        </authorList>
    </citation>
    <scope>NUCLEOTIDE SEQUENCE</scope>
    <source>
        <strain evidence="4">ATCC 74209</strain>
    </source>
</reference>
<accession>A0A9P4JPK3</accession>
<dbReference type="PANTHER" id="PTHR34502:SF5">
    <property type="entry name" value="DUF6594 DOMAIN-CONTAINING PROTEIN"/>
    <property type="match status" value="1"/>
</dbReference>
<feature type="transmembrane region" description="Helical" evidence="2">
    <location>
        <begin position="304"/>
        <end position="322"/>
    </location>
</feature>
<evidence type="ECO:0000259" key="3">
    <source>
        <dbReference type="Pfam" id="PF20237"/>
    </source>
</evidence>
<gene>
    <name evidence="4" type="ORF">GQ43DRAFT_470501</name>
</gene>
<feature type="transmembrane region" description="Helical" evidence="2">
    <location>
        <begin position="251"/>
        <end position="271"/>
    </location>
</feature>
<keyword evidence="2" id="KW-1133">Transmembrane helix</keyword>
<keyword evidence="2" id="KW-0472">Membrane</keyword>
<dbReference type="EMBL" id="ML993921">
    <property type="protein sequence ID" value="KAF2202875.1"/>
    <property type="molecule type" value="Genomic_DNA"/>
</dbReference>